<evidence type="ECO:0000313" key="3">
    <source>
        <dbReference type="Proteomes" id="UP000030647"/>
    </source>
</evidence>
<organism evidence="2 3">
    <name type="scientific">Schleiferilactobacillus shenzhenensis LY-73</name>
    <dbReference type="NCBI Taxonomy" id="1231336"/>
    <lineage>
        <taxon>Bacteria</taxon>
        <taxon>Bacillati</taxon>
        <taxon>Bacillota</taxon>
        <taxon>Bacilli</taxon>
        <taxon>Lactobacillales</taxon>
        <taxon>Lactobacillaceae</taxon>
        <taxon>Schleiferilactobacillus</taxon>
    </lineage>
</organism>
<protein>
    <submittedName>
        <fullName evidence="2">Uncharacterized protein</fullName>
    </submittedName>
</protein>
<feature type="transmembrane region" description="Helical" evidence="1">
    <location>
        <begin position="61"/>
        <end position="93"/>
    </location>
</feature>
<evidence type="ECO:0000256" key="1">
    <source>
        <dbReference type="SAM" id="Phobius"/>
    </source>
</evidence>
<keyword evidence="1" id="KW-0812">Transmembrane</keyword>
<sequence>MRAITELYLDSQSDYQNVKFRKGWAYFKKYFKIANGQFYLFAGIEAVLIFNLVLSTELHGLWVLMIQFILIFAIAAGIVLGGNTLLLVSKFAVDTKNALKLAFGQFLSNFPKFLVTLAGLAGILVASFLWKGLIIFLTVSVMIKWFNHCGQPWYARVDKMLAAA</sequence>
<dbReference type="eggNOG" id="COG5578">
    <property type="taxonomic scope" value="Bacteria"/>
</dbReference>
<accession>U4TTM8</accession>
<keyword evidence="1" id="KW-1133">Transmembrane helix</keyword>
<dbReference type="Proteomes" id="UP000030647">
    <property type="component" value="Unassembled WGS sequence"/>
</dbReference>
<dbReference type="HOGENOM" id="CLU_115876_0_0_9"/>
<name>U4TTM8_9LACO</name>
<dbReference type="STRING" id="1231336.L248_0579"/>
<feature type="transmembrane region" description="Helical" evidence="1">
    <location>
        <begin position="36"/>
        <end position="54"/>
    </location>
</feature>
<gene>
    <name evidence="2" type="ORF">L248_0579</name>
</gene>
<feature type="transmembrane region" description="Helical" evidence="1">
    <location>
        <begin position="113"/>
        <end position="137"/>
    </location>
</feature>
<dbReference type="EMBL" id="KI271592">
    <property type="protein sequence ID" value="ERL64802.1"/>
    <property type="molecule type" value="Genomic_DNA"/>
</dbReference>
<keyword evidence="1" id="KW-0472">Membrane</keyword>
<keyword evidence="3" id="KW-1185">Reference proteome</keyword>
<reference evidence="3" key="1">
    <citation type="journal article" date="2013" name="Genome Announc.">
        <title>Whole-Genome Sequencing of Lactobacillus shenzhenensis Strain LY-73T.</title>
        <authorList>
            <person name="Lin Z."/>
            <person name="Liu Z."/>
            <person name="Yang R."/>
            <person name="Zou Y."/>
            <person name="Wan D."/>
            <person name="Chen J."/>
            <person name="Guo M."/>
            <person name="Zhao J."/>
            <person name="Fang C."/>
            <person name="Yang R."/>
            <person name="Liu F."/>
        </authorList>
    </citation>
    <scope>NUCLEOTIDE SEQUENCE [LARGE SCALE GENOMIC DNA]</scope>
    <source>
        <strain evidence="3">LY-73</strain>
    </source>
</reference>
<dbReference type="AlphaFoldDB" id="U4TTM8"/>
<evidence type="ECO:0000313" key="2">
    <source>
        <dbReference type="EMBL" id="ERL64802.1"/>
    </source>
</evidence>
<proteinExistence type="predicted"/>